<keyword evidence="3" id="KW-1185">Reference proteome</keyword>
<dbReference type="EMBL" id="CP002205">
    <property type="protein sequence ID" value="ADN09829.1"/>
    <property type="molecule type" value="Genomic_DNA"/>
</dbReference>
<dbReference type="HOGENOM" id="CLU_080916_0_0_7"/>
<dbReference type="InterPro" id="IPR003754">
    <property type="entry name" value="4pyrrol_synth_uPrphyn_synth"/>
</dbReference>
<dbReference type="Pfam" id="PF02602">
    <property type="entry name" value="HEM4"/>
    <property type="match status" value="1"/>
</dbReference>
<dbReference type="InterPro" id="IPR036108">
    <property type="entry name" value="4pyrrol_syn_uPrphyn_synt_sf"/>
</dbReference>
<dbReference type="Gene3D" id="3.40.50.10090">
    <property type="match status" value="2"/>
</dbReference>
<organism evidence="2 3">
    <name type="scientific">Sulfurimonas autotrophica (strain ATCC BAA-671 / DSM 16294 / JCM 11897 / OK10)</name>
    <dbReference type="NCBI Taxonomy" id="563040"/>
    <lineage>
        <taxon>Bacteria</taxon>
        <taxon>Pseudomonadati</taxon>
        <taxon>Campylobacterota</taxon>
        <taxon>Epsilonproteobacteria</taxon>
        <taxon>Campylobacterales</taxon>
        <taxon>Sulfurimonadaceae</taxon>
        <taxon>Sulfurimonas</taxon>
    </lineage>
</organism>
<dbReference type="SUPFAM" id="SSF69618">
    <property type="entry name" value="HemD-like"/>
    <property type="match status" value="1"/>
</dbReference>
<evidence type="ECO:0000313" key="2">
    <source>
        <dbReference type="EMBL" id="ADN09829.1"/>
    </source>
</evidence>
<proteinExistence type="predicted"/>
<dbReference type="eggNOG" id="COG1587">
    <property type="taxonomic scope" value="Bacteria"/>
</dbReference>
<dbReference type="Proteomes" id="UP000007803">
    <property type="component" value="Chromosome"/>
</dbReference>
<sequence length="211" mass="23504">MRPIYLFSISSHPDAISINSLDITFLQPEIDFSKYDYLIITSKQASKALQEYNKKEYINKPALCISKQSAKSFEDLGGQVLAVGGGYGDNLIEQIKSFPKEKKWLYLRAKIVASDFVFTCKEDGYVIGEKVVYESDCSGAIDNVTVQDDAVLIFTSPSSVKCFLKNHSLLHTHKIIVIGKTTAKAIPKNCSYILSDETTIESCMQIAHSLK</sequence>
<protein>
    <submittedName>
        <fullName evidence="2">Uroporphyrinogen III synthase HEM4</fullName>
    </submittedName>
</protein>
<dbReference type="RefSeq" id="WP_013327582.1">
    <property type="nucleotide sequence ID" value="NC_014506.1"/>
</dbReference>
<gene>
    <name evidence="2" type="ordered locus">Saut_1785</name>
</gene>
<dbReference type="GO" id="GO:0004852">
    <property type="term" value="F:uroporphyrinogen-III synthase activity"/>
    <property type="evidence" value="ECO:0007669"/>
    <property type="project" value="InterPro"/>
</dbReference>
<dbReference type="CDD" id="cd06578">
    <property type="entry name" value="HemD"/>
    <property type="match status" value="1"/>
</dbReference>
<dbReference type="STRING" id="563040.Saut_1785"/>
<dbReference type="KEGG" id="sua:Saut_1785"/>
<accession>E0UQ86</accession>
<reference evidence="3" key="1">
    <citation type="journal article" date="2010" name="Stand. Genomic Sci.">
        <title>Complete genome sequence of Sulfurimonas autotrophica type strain (OK10).</title>
        <authorList>
            <person name="Sikorski J."/>
            <person name="Munk C."/>
            <person name="Lapidus A."/>
            <person name="Djao O."/>
            <person name="Lucas S."/>
            <person name="Glavina Del Rio T."/>
            <person name="Nolan M."/>
            <person name="Tice H."/>
            <person name="Han C."/>
            <person name="Cheng J."/>
            <person name="Tapia R."/>
            <person name="Goodwin L."/>
            <person name="Pitluck S."/>
            <person name="Liolios K."/>
            <person name="Ivanova N."/>
            <person name="Mavromatis K."/>
            <person name="Mikhailova N."/>
            <person name="Pati A."/>
            <person name="Sims D."/>
            <person name="Meincke L."/>
            <person name="Brettin T."/>
            <person name="Detter J."/>
            <person name="Chen A."/>
            <person name="Palaniappan K."/>
            <person name="Land M."/>
            <person name="Hauser L."/>
            <person name="Chang Y."/>
            <person name="Jeffries C."/>
            <person name="Rohde M."/>
            <person name="Lang E."/>
            <person name="Spring S."/>
            <person name="Goker M."/>
            <person name="Woyke T."/>
            <person name="Bristow J."/>
            <person name="Eisen J."/>
            <person name="Markowitz V."/>
            <person name="Hugenholtz P."/>
            <person name="Kyrpides N."/>
            <person name="Klenk H."/>
        </authorList>
    </citation>
    <scope>NUCLEOTIDE SEQUENCE [LARGE SCALE GENOMIC DNA]</scope>
    <source>
        <strain evidence="3">ATCC BAA-671 / DSM 16294 / JCM 11897 / OK10</strain>
    </source>
</reference>
<evidence type="ECO:0000259" key="1">
    <source>
        <dbReference type="Pfam" id="PF02602"/>
    </source>
</evidence>
<name>E0UQ86_SULAO</name>
<dbReference type="GO" id="GO:0033014">
    <property type="term" value="P:tetrapyrrole biosynthetic process"/>
    <property type="evidence" value="ECO:0007669"/>
    <property type="project" value="InterPro"/>
</dbReference>
<evidence type="ECO:0000313" key="3">
    <source>
        <dbReference type="Proteomes" id="UP000007803"/>
    </source>
</evidence>
<dbReference type="OrthoDB" id="5328023at2"/>
<dbReference type="AlphaFoldDB" id="E0UQ86"/>
<feature type="domain" description="Tetrapyrrole biosynthesis uroporphyrinogen III synthase" evidence="1">
    <location>
        <begin position="25"/>
        <end position="203"/>
    </location>
</feature>